<dbReference type="EMBL" id="CH473993">
    <property type="protein sequence ID" value="EDL78269.1"/>
    <property type="molecule type" value="Genomic_DNA"/>
</dbReference>
<organism evidence="1 2">
    <name type="scientific">Rattus norvegicus</name>
    <name type="common">Rat</name>
    <dbReference type="NCBI Taxonomy" id="10116"/>
    <lineage>
        <taxon>Eukaryota</taxon>
        <taxon>Metazoa</taxon>
        <taxon>Chordata</taxon>
        <taxon>Craniata</taxon>
        <taxon>Vertebrata</taxon>
        <taxon>Euteleostomi</taxon>
        <taxon>Mammalia</taxon>
        <taxon>Eutheria</taxon>
        <taxon>Euarchontoglires</taxon>
        <taxon>Glires</taxon>
        <taxon>Rodentia</taxon>
        <taxon>Myomorpha</taxon>
        <taxon>Muroidea</taxon>
        <taxon>Muridae</taxon>
        <taxon>Murinae</taxon>
        <taxon>Rattus</taxon>
    </lineage>
</organism>
<reference evidence="1 2" key="1">
    <citation type="submission" date="2005-09" db="EMBL/GenBank/DDBJ databases">
        <authorList>
            <person name="Mural R.J."/>
            <person name="Li P.W."/>
            <person name="Adams M.D."/>
            <person name="Amanatides P.G."/>
            <person name="Baden-Tillson H."/>
            <person name="Barnstead M."/>
            <person name="Chin S.H."/>
            <person name="Dew I."/>
            <person name="Evans C.A."/>
            <person name="Ferriera S."/>
            <person name="Flanigan M."/>
            <person name="Fosler C."/>
            <person name="Glodek A."/>
            <person name="Gu Z."/>
            <person name="Holt R.A."/>
            <person name="Jennings D."/>
            <person name="Kraft C.L."/>
            <person name="Lu F."/>
            <person name="Nguyen T."/>
            <person name="Nusskern D.R."/>
            <person name="Pfannkoch C.M."/>
            <person name="Sitter C."/>
            <person name="Sutton G.G."/>
            <person name="Venter J.C."/>
            <person name="Wang Z."/>
            <person name="Woodage T."/>
            <person name="Zheng X.H."/>
            <person name="Zhong F."/>
        </authorList>
    </citation>
    <scope>NUCLEOTIDE SEQUENCE [LARGE SCALE GENOMIC DNA]</scope>
    <source>
        <strain>BN</strain>
        <strain evidence="2">Sprague-Dawley</strain>
    </source>
</reference>
<sequence length="46" mass="5070">MGGVRIQLLNLNVTGMLQCPLSQHYSRSPQSPLNTLCHLFSLSSVQ</sequence>
<protein>
    <submittedName>
        <fullName evidence="1">RCG31687, isoform CRA_a</fullName>
    </submittedName>
</protein>
<gene>
    <name evidence="1" type="ORF">rCG_31687</name>
</gene>
<dbReference type="Proteomes" id="UP000234681">
    <property type="component" value="Chromosome 8"/>
</dbReference>
<evidence type="ECO:0000313" key="2">
    <source>
        <dbReference type="Proteomes" id="UP000234681"/>
    </source>
</evidence>
<accession>A6JNU4</accession>
<proteinExistence type="predicted"/>
<dbReference type="AlphaFoldDB" id="A6JNU4"/>
<evidence type="ECO:0000313" key="1">
    <source>
        <dbReference type="EMBL" id="EDL78269.1"/>
    </source>
</evidence>
<name>A6JNU4_RAT</name>